<protein>
    <submittedName>
        <fullName evidence="2">Uncharacterized protein</fullName>
    </submittedName>
</protein>
<dbReference type="EMBL" id="DUFJ01000015">
    <property type="protein sequence ID" value="HIH32741.1"/>
    <property type="molecule type" value="Genomic_DNA"/>
</dbReference>
<dbReference type="Proteomes" id="UP000527315">
    <property type="component" value="Unassembled WGS sequence"/>
</dbReference>
<proteinExistence type="predicted"/>
<dbReference type="EMBL" id="DUFW01000030">
    <property type="protein sequence ID" value="HIH21441.1"/>
    <property type="molecule type" value="Genomic_DNA"/>
</dbReference>
<organism evidence="2 3">
    <name type="scientific">Candidatus Iainarchaeum sp</name>
    <dbReference type="NCBI Taxonomy" id="3101447"/>
    <lineage>
        <taxon>Archaea</taxon>
        <taxon>Candidatus Iainarchaeota</taxon>
        <taxon>Candidatus Iainarchaeia</taxon>
        <taxon>Candidatus Iainarchaeales</taxon>
        <taxon>Candidatus Iainarchaeaceae</taxon>
        <taxon>Candidatus Iainarchaeum</taxon>
    </lineage>
</organism>
<evidence type="ECO:0000313" key="3">
    <source>
        <dbReference type="Proteomes" id="UP000527315"/>
    </source>
</evidence>
<comment type="caution">
    <text evidence="2">The sequence shown here is derived from an EMBL/GenBank/DDBJ whole genome shotgun (WGS) entry which is preliminary data.</text>
</comment>
<dbReference type="Proteomes" id="UP000590964">
    <property type="component" value="Unassembled WGS sequence"/>
</dbReference>
<evidence type="ECO:0000313" key="1">
    <source>
        <dbReference type="EMBL" id="HIH21441.1"/>
    </source>
</evidence>
<name>A0A7J4KRT8_9ARCH</name>
<accession>A0A7J4KRT8</accession>
<reference evidence="1 3" key="1">
    <citation type="journal article" date="2020" name="bioRxiv">
        <title>A rank-normalized archaeal taxonomy based on genome phylogeny resolves widespread incomplete and uneven classifications.</title>
        <authorList>
            <person name="Rinke C."/>
            <person name="Chuvochina M."/>
            <person name="Mussig A.J."/>
            <person name="Chaumeil P.-A."/>
            <person name="Waite D.W."/>
            <person name="Whitman W.B."/>
            <person name="Parks D.H."/>
            <person name="Hugenholtz P."/>
        </authorList>
    </citation>
    <scope>NUCLEOTIDE SEQUENCE [LARGE SCALE GENOMIC DNA]</scope>
    <source>
        <strain evidence="1">UBA10191</strain>
    </source>
</reference>
<evidence type="ECO:0000313" key="2">
    <source>
        <dbReference type="EMBL" id="HIH32741.1"/>
    </source>
</evidence>
<gene>
    <name evidence="1" type="ORF">HA222_02120</name>
    <name evidence="2" type="ORF">HA227_00660</name>
</gene>
<sequence>MRPSEFKPRGQKRVLGKLGATSAGRRYSGIAKLQLIKSAIMRDALALAIQKGAPGEVIEAIKKDILLTDSKLRRVHDVESKFMRYQILASLGRPRLARALASIYSQVAQSKISDNLSLQNQLSKIALTRVVAFQAYGSVRLTGKTAAERNEERKKILRRLHEEVSNEN</sequence>
<dbReference type="AlphaFoldDB" id="A0A7J4KRT8"/>